<proteinExistence type="predicted"/>
<organism evidence="3 4">
    <name type="scientific">Globisporangium ultimum (strain ATCC 200006 / CBS 805.95 / DAOM BR144)</name>
    <name type="common">Pythium ultimum</name>
    <dbReference type="NCBI Taxonomy" id="431595"/>
    <lineage>
        <taxon>Eukaryota</taxon>
        <taxon>Sar</taxon>
        <taxon>Stramenopiles</taxon>
        <taxon>Oomycota</taxon>
        <taxon>Peronosporomycetes</taxon>
        <taxon>Pythiales</taxon>
        <taxon>Pythiaceae</taxon>
        <taxon>Globisporangium</taxon>
    </lineage>
</organism>
<dbReference type="InParanoid" id="K3WLX2"/>
<dbReference type="STRING" id="431595.K3WLX2"/>
<accession>K3WLX2</accession>
<name>K3WLX2_GLOUD</name>
<dbReference type="InterPro" id="IPR035969">
    <property type="entry name" value="Rab-GAP_TBC_sf"/>
</dbReference>
<keyword evidence="4" id="KW-1185">Reference proteome</keyword>
<dbReference type="EMBL" id="GL376625">
    <property type="status" value="NOT_ANNOTATED_CDS"/>
    <property type="molecule type" value="Genomic_DNA"/>
</dbReference>
<protein>
    <recommendedName>
        <fullName evidence="2">Rab-GAP TBC domain-containing protein</fullName>
    </recommendedName>
</protein>
<evidence type="ECO:0000259" key="2">
    <source>
        <dbReference type="PROSITE" id="PS50086"/>
    </source>
</evidence>
<feature type="compositionally biased region" description="Polar residues" evidence="1">
    <location>
        <begin position="187"/>
        <end position="209"/>
    </location>
</feature>
<feature type="region of interest" description="Disordered" evidence="1">
    <location>
        <begin position="1"/>
        <end position="23"/>
    </location>
</feature>
<evidence type="ECO:0000256" key="1">
    <source>
        <dbReference type="SAM" id="MobiDB-lite"/>
    </source>
</evidence>
<reference evidence="4" key="2">
    <citation type="submission" date="2010-04" db="EMBL/GenBank/DDBJ databases">
        <authorList>
            <person name="Buell R."/>
            <person name="Hamilton J."/>
            <person name="Hostetler J."/>
        </authorList>
    </citation>
    <scope>NUCLEOTIDE SEQUENCE [LARGE SCALE GENOMIC DNA]</scope>
    <source>
        <strain evidence="4">DAOM:BR144</strain>
    </source>
</reference>
<evidence type="ECO:0000313" key="3">
    <source>
        <dbReference type="EnsemblProtists" id="PYU1_T005964"/>
    </source>
</evidence>
<dbReference type="HOGENOM" id="CLU_037252_1_0_1"/>
<dbReference type="EnsemblProtists" id="PYU1_T005964">
    <property type="protein sequence ID" value="PYU1_T005964"/>
    <property type="gene ID" value="PYU1_G005952"/>
</dbReference>
<feature type="region of interest" description="Disordered" evidence="1">
    <location>
        <begin position="187"/>
        <end position="221"/>
    </location>
</feature>
<dbReference type="Proteomes" id="UP000019132">
    <property type="component" value="Unassembled WGS sequence"/>
</dbReference>
<dbReference type="OMA" id="VFKWIMR"/>
<dbReference type="PANTHER" id="PTHR16110:SF1">
    <property type="entry name" value="TBC1 DOMAIN FAMILY MEMBER 19"/>
    <property type="match status" value="1"/>
</dbReference>
<dbReference type="PANTHER" id="PTHR16110">
    <property type="entry name" value="TBC1 DOMAIN FAMILY MEMBER 19"/>
    <property type="match status" value="1"/>
</dbReference>
<dbReference type="InterPro" id="IPR000195">
    <property type="entry name" value="Rab-GAP-TBC_dom"/>
</dbReference>
<feature type="domain" description="Rab-GAP TBC" evidence="2">
    <location>
        <begin position="333"/>
        <end position="527"/>
    </location>
</feature>
<reference evidence="3" key="3">
    <citation type="submission" date="2015-02" db="UniProtKB">
        <authorList>
            <consortium name="EnsemblProtists"/>
        </authorList>
    </citation>
    <scope>IDENTIFICATION</scope>
    <source>
        <strain evidence="3">DAOM BR144</strain>
    </source>
</reference>
<dbReference type="PROSITE" id="PS50086">
    <property type="entry name" value="TBC_RABGAP"/>
    <property type="match status" value="1"/>
</dbReference>
<sequence>MDTSTWSEHGGTRSDASAGVREDSTIAPVATQHAATTLLMRYGVGTSFDKKVVFLTEQLAELEHVKEWKDAVKRELAKTDYTIEQLQSVHSLSSLENPLLYCVLEKMGVVNSLKRAVIDLHCVAAQPVATASSKQAKQDDASFIPDVQSSHGCNLDVVLKARGHWEKITREEMLRFASETARPLVTATTNTPASTLSPTANGGDSSLAETPSDRGNKQNKSSATRFLYDGHDLLHAIQAIRSSNRTADAVAYSHAAWGSIQLQLYSPSLLEFRRLFSELSPIHGQIGLDDLFSTERHAFLMEKNRVGLTWFALFQIWRQALALRINTETKQHFQNLLNQVARWKYLTDDMYLLDLQQTFDSSDYFVFQDHLESVIMAFSRDSYVQQHALQVNGAVTHDSGWTDAEVTPLSHYVPPNGVLPFGGLVMYTAPLTYLYNDPVEIFYVFREMYVRYWSKLNAIRTEKSTILGLCKLFEDLAVRSSASTVFHLVNVGIKPLDIAFPWIQSAFSGVLGIDQVLLLWDRVVGYDSLELIAILAAALFHFRAEELETVRTIVDVEEVFAELIEMQRTLPRNSILAAQQFSRSWNASPL</sequence>
<dbReference type="Gene3D" id="1.10.472.80">
    <property type="entry name" value="Ypt/Rab-GAP domain of gyp1p, domain 3"/>
    <property type="match status" value="1"/>
</dbReference>
<dbReference type="eggNOG" id="ENOG502QSFR">
    <property type="taxonomic scope" value="Eukaryota"/>
</dbReference>
<dbReference type="SUPFAM" id="SSF47923">
    <property type="entry name" value="Ypt/Rab-GAP domain of gyp1p"/>
    <property type="match status" value="1"/>
</dbReference>
<evidence type="ECO:0000313" key="4">
    <source>
        <dbReference type="Proteomes" id="UP000019132"/>
    </source>
</evidence>
<dbReference type="Pfam" id="PF00566">
    <property type="entry name" value="RabGAP-TBC"/>
    <property type="match status" value="1"/>
</dbReference>
<dbReference type="VEuPathDB" id="FungiDB:PYU1_G005952"/>
<dbReference type="InterPro" id="IPR042507">
    <property type="entry name" value="TBC1D19"/>
</dbReference>
<dbReference type="AlphaFoldDB" id="K3WLX2"/>
<reference evidence="4" key="1">
    <citation type="journal article" date="2010" name="Genome Biol.">
        <title>Genome sequence of the necrotrophic plant pathogen Pythium ultimum reveals original pathogenicity mechanisms and effector repertoire.</title>
        <authorList>
            <person name="Levesque C.A."/>
            <person name="Brouwer H."/>
            <person name="Cano L."/>
            <person name="Hamilton J.P."/>
            <person name="Holt C."/>
            <person name="Huitema E."/>
            <person name="Raffaele S."/>
            <person name="Robideau G.P."/>
            <person name="Thines M."/>
            <person name="Win J."/>
            <person name="Zerillo M.M."/>
            <person name="Beakes G.W."/>
            <person name="Boore J.L."/>
            <person name="Busam D."/>
            <person name="Dumas B."/>
            <person name="Ferriera S."/>
            <person name="Fuerstenberg S.I."/>
            <person name="Gachon C.M."/>
            <person name="Gaulin E."/>
            <person name="Govers F."/>
            <person name="Grenville-Briggs L."/>
            <person name="Horner N."/>
            <person name="Hostetler J."/>
            <person name="Jiang R.H."/>
            <person name="Johnson J."/>
            <person name="Krajaejun T."/>
            <person name="Lin H."/>
            <person name="Meijer H.J."/>
            <person name="Moore B."/>
            <person name="Morris P."/>
            <person name="Phuntmart V."/>
            <person name="Puiu D."/>
            <person name="Shetty J."/>
            <person name="Stajich J.E."/>
            <person name="Tripathy S."/>
            <person name="Wawra S."/>
            <person name="van West P."/>
            <person name="Whitty B.R."/>
            <person name="Coutinho P.M."/>
            <person name="Henrissat B."/>
            <person name="Martin F."/>
            <person name="Thomas P.D."/>
            <person name="Tyler B.M."/>
            <person name="De Vries R.P."/>
            <person name="Kamoun S."/>
            <person name="Yandell M."/>
            <person name="Tisserat N."/>
            <person name="Buell C.R."/>
        </authorList>
    </citation>
    <scope>NUCLEOTIDE SEQUENCE</scope>
    <source>
        <strain evidence="4">DAOM:BR144</strain>
    </source>
</reference>